<dbReference type="AlphaFoldDB" id="A0A5S4ZVQ0"/>
<keyword evidence="2" id="KW-1185">Reference proteome</keyword>
<dbReference type="Proteomes" id="UP000323166">
    <property type="component" value="Unassembled WGS sequence"/>
</dbReference>
<dbReference type="EMBL" id="VNHM01000003">
    <property type="protein sequence ID" value="TYO97033.1"/>
    <property type="molecule type" value="Genomic_DNA"/>
</dbReference>
<dbReference type="RefSeq" id="WP_166510885.1">
    <property type="nucleotide sequence ID" value="NZ_VNHM01000003.1"/>
</dbReference>
<reference evidence="1 2" key="1">
    <citation type="submission" date="2019-07" db="EMBL/GenBank/DDBJ databases">
        <title>Genomic Encyclopedia of Type Strains, Phase I: the one thousand microbial genomes (KMG-I) project.</title>
        <authorList>
            <person name="Kyrpides N."/>
        </authorList>
    </citation>
    <scope>NUCLEOTIDE SEQUENCE [LARGE SCALE GENOMIC DNA]</scope>
    <source>
        <strain evidence="1 2">DSM 6562</strain>
    </source>
</reference>
<accession>A0A5S4ZVQ0</accession>
<comment type="caution">
    <text evidence="1">The sequence shown here is derived from an EMBL/GenBank/DDBJ whole genome shotgun (WGS) entry which is preliminary data.</text>
</comment>
<evidence type="ECO:0000313" key="2">
    <source>
        <dbReference type="Proteomes" id="UP000323166"/>
    </source>
</evidence>
<proteinExistence type="predicted"/>
<sequence>MTEQEKAELMIELEKASTIHLPMKWHNELHVIANSLMNDDLYKKEDAAAAIVAVMRDMQREIGETYMANWTALANL</sequence>
<evidence type="ECO:0000313" key="1">
    <source>
        <dbReference type="EMBL" id="TYO97033.1"/>
    </source>
</evidence>
<organism evidence="1 2">
    <name type="scientific">Desulfallas thermosapovorans DSM 6562</name>
    <dbReference type="NCBI Taxonomy" id="1121431"/>
    <lineage>
        <taxon>Bacteria</taxon>
        <taxon>Bacillati</taxon>
        <taxon>Bacillota</taxon>
        <taxon>Clostridia</taxon>
        <taxon>Eubacteriales</taxon>
        <taxon>Desulfallaceae</taxon>
        <taxon>Desulfallas</taxon>
    </lineage>
</organism>
<name>A0A5S4ZVQ0_9FIRM</name>
<gene>
    <name evidence="1" type="ORF">LX24_00846</name>
</gene>
<protein>
    <submittedName>
        <fullName evidence="1">Uncharacterized protein</fullName>
    </submittedName>
</protein>